<dbReference type="Pfam" id="PF03480">
    <property type="entry name" value="DctP"/>
    <property type="match status" value="1"/>
</dbReference>
<accession>A0A6L8W8V6</accession>
<comment type="caution">
    <text evidence="3">The sequence shown here is derived from an EMBL/GenBank/DDBJ whole genome shotgun (WGS) entry which is preliminary data.</text>
</comment>
<keyword evidence="1 2" id="KW-0732">Signal</keyword>
<evidence type="ECO:0008006" key="5">
    <source>
        <dbReference type="Google" id="ProtNLM"/>
    </source>
</evidence>
<evidence type="ECO:0000313" key="4">
    <source>
        <dbReference type="Proteomes" id="UP000476030"/>
    </source>
</evidence>
<gene>
    <name evidence="3" type="ORF">GQE98_13045</name>
</gene>
<feature type="signal peptide" evidence="2">
    <location>
        <begin position="1"/>
        <end position="23"/>
    </location>
</feature>
<dbReference type="Gene3D" id="3.40.190.170">
    <property type="entry name" value="Bacterial extracellular solute-binding protein, family 7"/>
    <property type="match status" value="1"/>
</dbReference>
<evidence type="ECO:0000256" key="1">
    <source>
        <dbReference type="ARBA" id="ARBA00022729"/>
    </source>
</evidence>
<dbReference type="PANTHER" id="PTHR33376">
    <property type="match status" value="1"/>
</dbReference>
<dbReference type="GO" id="GO:0055085">
    <property type="term" value="P:transmembrane transport"/>
    <property type="evidence" value="ECO:0007669"/>
    <property type="project" value="InterPro"/>
</dbReference>
<sequence length="335" mass="35924">MSMKFLVNTMVLGSCLFASAASAETIVLASGLPPKHFQSVQGSEALMECVTKGTNGEVTFNYFPSGELVKRDSMVTGINQGLAQIAVSSVPDEVAYIPLQGLLTLPGLTGSAVEATVGWRKALDQNGAMAEELTRQNVMPLLLSPLAPYQIMANEKLDDPSKWDGLKIRATGSSLSVLVNSIGGVAVQMPATEIYVALQRGTVDATILSFTSLVGYSLQEVLSSYSTNASFGTSASMWGMDLKFFNNLPADQQRVIKECGRSIELSMAALIDSNEKKIAEDLAAQGQQVFELTPEQLDMFAEQMVSVETSFLKRLNDRGLPAEEALSEYKAALGK</sequence>
<protein>
    <recommendedName>
        <fullName evidence="5">TRAP-type C4-dicarboxylate transport system, substrate-binding protein</fullName>
    </recommendedName>
</protein>
<dbReference type="InterPro" id="IPR018389">
    <property type="entry name" value="DctP_fam"/>
</dbReference>
<keyword evidence="4" id="KW-1185">Reference proteome</keyword>
<dbReference type="InterPro" id="IPR038404">
    <property type="entry name" value="TRAP_DctP_sf"/>
</dbReference>
<reference evidence="3 4" key="1">
    <citation type="submission" date="2019-12" db="EMBL/GenBank/DDBJ databases">
        <title>Snethiella sp. nov. sp. isolated from sea sand.</title>
        <authorList>
            <person name="Kim J."/>
            <person name="Jeong S.E."/>
            <person name="Jung H.S."/>
            <person name="Jeon C.O."/>
        </authorList>
    </citation>
    <scope>NUCLEOTIDE SEQUENCE [LARGE SCALE GENOMIC DNA]</scope>
    <source>
        <strain evidence="3 4">DP05</strain>
    </source>
</reference>
<feature type="chain" id="PRO_5026747050" description="TRAP-type C4-dicarboxylate transport system, substrate-binding protein" evidence="2">
    <location>
        <begin position="24"/>
        <end position="335"/>
    </location>
</feature>
<dbReference type="PROSITE" id="PS51257">
    <property type="entry name" value="PROKAR_LIPOPROTEIN"/>
    <property type="match status" value="1"/>
</dbReference>
<proteinExistence type="predicted"/>
<evidence type="ECO:0000313" key="3">
    <source>
        <dbReference type="EMBL" id="MZR31561.1"/>
    </source>
</evidence>
<evidence type="ECO:0000256" key="2">
    <source>
        <dbReference type="SAM" id="SignalP"/>
    </source>
</evidence>
<dbReference type="PANTHER" id="PTHR33376:SF15">
    <property type="entry name" value="BLL6794 PROTEIN"/>
    <property type="match status" value="1"/>
</dbReference>
<name>A0A6L8W8V6_9PROT</name>
<dbReference type="Proteomes" id="UP000476030">
    <property type="component" value="Unassembled WGS sequence"/>
</dbReference>
<dbReference type="NCBIfam" id="NF037995">
    <property type="entry name" value="TRAP_S1"/>
    <property type="match status" value="1"/>
</dbReference>
<dbReference type="EMBL" id="WTUW01000002">
    <property type="protein sequence ID" value="MZR31561.1"/>
    <property type="molecule type" value="Genomic_DNA"/>
</dbReference>
<dbReference type="RefSeq" id="WP_161316054.1">
    <property type="nucleotide sequence ID" value="NZ_WTUW01000002.1"/>
</dbReference>
<dbReference type="AlphaFoldDB" id="A0A6L8W8V6"/>
<organism evidence="3 4">
    <name type="scientific">Sneathiella litorea</name>
    <dbReference type="NCBI Taxonomy" id="2606216"/>
    <lineage>
        <taxon>Bacteria</taxon>
        <taxon>Pseudomonadati</taxon>
        <taxon>Pseudomonadota</taxon>
        <taxon>Alphaproteobacteria</taxon>
        <taxon>Sneathiellales</taxon>
        <taxon>Sneathiellaceae</taxon>
        <taxon>Sneathiella</taxon>
    </lineage>
</organism>